<accession>A0A0J7L9Z4</accession>
<dbReference type="STRING" id="67767.A0A0J7L9Z4"/>
<dbReference type="OrthoDB" id="60033at2759"/>
<gene>
    <name evidence="1" type="ORF">RF55_400</name>
</gene>
<proteinExistence type="predicted"/>
<dbReference type="EMBL" id="LBMM01000116">
    <property type="protein sequence ID" value="KMR04860.1"/>
    <property type="molecule type" value="Genomic_DNA"/>
</dbReference>
<dbReference type="AlphaFoldDB" id="A0A0J7L9Z4"/>
<dbReference type="Proteomes" id="UP000036403">
    <property type="component" value="Unassembled WGS sequence"/>
</dbReference>
<comment type="caution">
    <text evidence="1">The sequence shown here is derived from an EMBL/GenBank/DDBJ whole genome shotgun (WGS) entry which is preliminary data.</text>
</comment>
<protein>
    <submittedName>
        <fullName evidence="1">Guanylate cyclase 32e</fullName>
    </submittedName>
</protein>
<evidence type="ECO:0000313" key="1">
    <source>
        <dbReference type="EMBL" id="KMR04860.1"/>
    </source>
</evidence>
<organism evidence="1 2">
    <name type="scientific">Lasius niger</name>
    <name type="common">Black garden ant</name>
    <dbReference type="NCBI Taxonomy" id="67767"/>
    <lineage>
        <taxon>Eukaryota</taxon>
        <taxon>Metazoa</taxon>
        <taxon>Ecdysozoa</taxon>
        <taxon>Arthropoda</taxon>
        <taxon>Hexapoda</taxon>
        <taxon>Insecta</taxon>
        <taxon>Pterygota</taxon>
        <taxon>Neoptera</taxon>
        <taxon>Endopterygota</taxon>
        <taxon>Hymenoptera</taxon>
        <taxon>Apocrita</taxon>
        <taxon>Aculeata</taxon>
        <taxon>Formicoidea</taxon>
        <taxon>Formicidae</taxon>
        <taxon>Formicinae</taxon>
        <taxon>Lasius</taxon>
        <taxon>Lasius</taxon>
    </lineage>
</organism>
<evidence type="ECO:0000313" key="2">
    <source>
        <dbReference type="Proteomes" id="UP000036403"/>
    </source>
</evidence>
<dbReference type="PaxDb" id="67767-A0A0J7L9Z4"/>
<keyword evidence="2" id="KW-1185">Reference proteome</keyword>
<sequence length="82" mass="9048">MLLANVERTCLLLTAIYVLLDDKGVVDAETFLLGYITGSKRRLEDLEYQRPGFRISGAITLAVEEASNRVPATPLPPFPLTL</sequence>
<reference evidence="1 2" key="1">
    <citation type="submission" date="2015-04" db="EMBL/GenBank/DDBJ databases">
        <title>Lasius niger genome sequencing.</title>
        <authorList>
            <person name="Konorov E.A."/>
            <person name="Nikitin M.A."/>
            <person name="Kirill M.V."/>
            <person name="Chang P."/>
        </authorList>
    </citation>
    <scope>NUCLEOTIDE SEQUENCE [LARGE SCALE GENOMIC DNA]</scope>
    <source>
        <tissue evidence="1">Whole</tissue>
    </source>
</reference>
<name>A0A0J7L9Z4_LASNI</name>